<sequence length="155" mass="17925">IPFFYKLSDVSSSPIQTTASQSVKTIHDTFRFGSRSLSLNTDLYHSLEIALNSFKHKGYELKMQSLSRIFGISEPIRRKMELKILDSEFKPLVLGQSSNIHHDIFSGNDSSIDVDEIFFGFIILYFSIELIKLDDHDCSVDFHYELEKKCLFNNF</sequence>
<dbReference type="Pfam" id="PF05348">
    <property type="entry name" value="UMP1"/>
    <property type="match status" value="1"/>
</dbReference>
<dbReference type="RefSeq" id="XP_018231195.1">
    <property type="nucleotide sequence ID" value="XM_018372859.1"/>
</dbReference>
<dbReference type="GeneID" id="28939114"/>
<dbReference type="InterPro" id="IPR008012">
    <property type="entry name" value="Ump1"/>
</dbReference>
<keyword evidence="4" id="KW-1185">Reference proteome</keyword>
<evidence type="ECO:0000256" key="2">
    <source>
        <dbReference type="ARBA" id="ARBA00043974"/>
    </source>
</evidence>
<dbReference type="STRING" id="1408657.A0A0W4ZVV3"/>
<dbReference type="OrthoDB" id="15001at2759"/>
<protein>
    <submittedName>
        <fullName evidence="3">Uncharacterized protein</fullName>
    </submittedName>
</protein>
<evidence type="ECO:0000256" key="1">
    <source>
        <dbReference type="ARBA" id="ARBA00023186"/>
    </source>
</evidence>
<evidence type="ECO:0000313" key="4">
    <source>
        <dbReference type="Proteomes" id="UP000053447"/>
    </source>
</evidence>
<dbReference type="GO" id="GO:0005634">
    <property type="term" value="C:nucleus"/>
    <property type="evidence" value="ECO:0007669"/>
    <property type="project" value="TreeGrafter"/>
</dbReference>
<organism evidence="3 4">
    <name type="scientific">Pneumocystis jirovecii (strain RU7)</name>
    <name type="common">Human pneumocystis pneumonia agent</name>
    <dbReference type="NCBI Taxonomy" id="1408657"/>
    <lineage>
        <taxon>Eukaryota</taxon>
        <taxon>Fungi</taxon>
        <taxon>Dikarya</taxon>
        <taxon>Ascomycota</taxon>
        <taxon>Taphrinomycotina</taxon>
        <taxon>Pneumocystomycetes</taxon>
        <taxon>Pneumocystaceae</taxon>
        <taxon>Pneumocystis</taxon>
    </lineage>
</organism>
<dbReference type="EMBL" id="LFWA01000002">
    <property type="protein sequence ID" value="KTW32503.1"/>
    <property type="molecule type" value="Genomic_DNA"/>
</dbReference>
<dbReference type="Proteomes" id="UP000053447">
    <property type="component" value="Unassembled WGS sequence"/>
</dbReference>
<dbReference type="PANTHER" id="PTHR12828">
    <property type="entry name" value="PROTEASOME MATURATION PROTEIN UMP1"/>
    <property type="match status" value="1"/>
</dbReference>
<evidence type="ECO:0000313" key="3">
    <source>
        <dbReference type="EMBL" id="KTW32503.1"/>
    </source>
</evidence>
<dbReference type="GO" id="GO:0005737">
    <property type="term" value="C:cytoplasm"/>
    <property type="evidence" value="ECO:0007669"/>
    <property type="project" value="TreeGrafter"/>
</dbReference>
<comment type="similarity">
    <text evidence="2">Belongs to the POMP/UMP1 family.</text>
</comment>
<proteinExistence type="inferred from homology"/>
<dbReference type="GO" id="GO:0043248">
    <property type="term" value="P:proteasome assembly"/>
    <property type="evidence" value="ECO:0007669"/>
    <property type="project" value="InterPro"/>
</dbReference>
<reference evidence="4" key="1">
    <citation type="journal article" date="2016" name="Nat. Commun.">
        <title>Genome analysis of three Pneumocystis species reveals adaptation mechanisms to life exclusively in mammalian hosts.</title>
        <authorList>
            <person name="Ma L."/>
            <person name="Chen Z."/>
            <person name="Huang D.W."/>
            <person name="Kutty G."/>
            <person name="Ishihara M."/>
            <person name="Wang H."/>
            <person name="Abouelleil A."/>
            <person name="Bishop L."/>
            <person name="Davey E."/>
            <person name="Deng R."/>
            <person name="Deng X."/>
            <person name="Fan L."/>
            <person name="Fantoni G."/>
            <person name="Fitzgerald M."/>
            <person name="Gogineni E."/>
            <person name="Goldberg J.M."/>
            <person name="Handley G."/>
            <person name="Hu X."/>
            <person name="Huber C."/>
            <person name="Jiao X."/>
            <person name="Jones K."/>
            <person name="Levin J.Z."/>
            <person name="Liu Y."/>
            <person name="Macdonald P."/>
            <person name="Melnikov A."/>
            <person name="Raley C."/>
            <person name="Sassi M."/>
            <person name="Sherman B.T."/>
            <person name="Song X."/>
            <person name="Sykes S."/>
            <person name="Tran B."/>
            <person name="Walsh L."/>
            <person name="Xia Y."/>
            <person name="Yang J."/>
            <person name="Young S."/>
            <person name="Zeng Q."/>
            <person name="Zheng X."/>
            <person name="Stephens R."/>
            <person name="Nusbaum C."/>
            <person name="Birren B.W."/>
            <person name="Azadi P."/>
            <person name="Lempicki R.A."/>
            <person name="Cuomo C.A."/>
            <person name="Kovacs J.A."/>
        </authorList>
    </citation>
    <scope>NUCLEOTIDE SEQUENCE [LARGE SCALE GENOMIC DNA]</scope>
    <source>
        <strain evidence="4">RU7</strain>
    </source>
</reference>
<comment type="caution">
    <text evidence="3">The sequence shown here is derived from an EMBL/GenBank/DDBJ whole genome shotgun (WGS) entry which is preliminary data.</text>
</comment>
<keyword evidence="1" id="KW-0143">Chaperone</keyword>
<gene>
    <name evidence="3" type="ORF">T551_00593</name>
</gene>
<accession>A0A0W4ZVV3</accession>
<dbReference type="PANTHER" id="PTHR12828:SF3">
    <property type="entry name" value="PROTEASOME MATURATION PROTEIN"/>
    <property type="match status" value="1"/>
</dbReference>
<feature type="non-terminal residue" evidence="3">
    <location>
        <position position="1"/>
    </location>
</feature>
<dbReference type="VEuPathDB" id="FungiDB:T551_00593"/>
<dbReference type="AlphaFoldDB" id="A0A0W4ZVV3"/>
<name>A0A0W4ZVV3_PNEJ7</name>